<evidence type="ECO:0000313" key="3">
    <source>
        <dbReference type="Proteomes" id="UP000038010"/>
    </source>
</evidence>
<proteinExistence type="predicted"/>
<keyword evidence="1" id="KW-0472">Membrane</keyword>
<name>A0A0N0NNX9_9EURO</name>
<organism evidence="2 3">
    <name type="scientific">Cyphellophora attinorum</name>
    <dbReference type="NCBI Taxonomy" id="1664694"/>
    <lineage>
        <taxon>Eukaryota</taxon>
        <taxon>Fungi</taxon>
        <taxon>Dikarya</taxon>
        <taxon>Ascomycota</taxon>
        <taxon>Pezizomycotina</taxon>
        <taxon>Eurotiomycetes</taxon>
        <taxon>Chaetothyriomycetidae</taxon>
        <taxon>Chaetothyriales</taxon>
        <taxon>Cyphellophoraceae</taxon>
        <taxon>Cyphellophora</taxon>
    </lineage>
</organism>
<sequence>MLGLLSVSASQGDEGNHPLPLRLSLRRTKPNLTRATTTKTASIKIHTSPIEEVQPSVMPPNNTTIDYEELHGIDRFIDELQRGNPYAWFLAIVFIGPFYFCVLAFLLAYTIIRWRKARERKQTRKHGGNDYSALSDG</sequence>
<protein>
    <submittedName>
        <fullName evidence="2">Uncharacterized protein</fullName>
    </submittedName>
</protein>
<evidence type="ECO:0000313" key="2">
    <source>
        <dbReference type="EMBL" id="KPI42101.1"/>
    </source>
</evidence>
<evidence type="ECO:0000256" key="1">
    <source>
        <dbReference type="SAM" id="Phobius"/>
    </source>
</evidence>
<keyword evidence="1" id="KW-0812">Transmembrane</keyword>
<dbReference type="GeneID" id="28737461"/>
<comment type="caution">
    <text evidence="2">The sequence shown here is derived from an EMBL/GenBank/DDBJ whole genome shotgun (WGS) entry which is preliminary data.</text>
</comment>
<dbReference type="EMBL" id="LFJN01000008">
    <property type="protein sequence ID" value="KPI42101.1"/>
    <property type="molecule type" value="Genomic_DNA"/>
</dbReference>
<keyword evidence="3" id="KW-1185">Reference proteome</keyword>
<gene>
    <name evidence="2" type="ORF">AB675_5374</name>
</gene>
<dbReference type="RefSeq" id="XP_018002064.1">
    <property type="nucleotide sequence ID" value="XM_018145581.1"/>
</dbReference>
<dbReference type="Proteomes" id="UP000038010">
    <property type="component" value="Unassembled WGS sequence"/>
</dbReference>
<keyword evidence="1" id="KW-1133">Transmembrane helix</keyword>
<feature type="transmembrane region" description="Helical" evidence="1">
    <location>
        <begin position="86"/>
        <end position="112"/>
    </location>
</feature>
<dbReference type="AlphaFoldDB" id="A0A0N0NNX9"/>
<dbReference type="VEuPathDB" id="FungiDB:AB675_5374"/>
<accession>A0A0N0NNX9</accession>
<reference evidence="2 3" key="1">
    <citation type="submission" date="2015-06" db="EMBL/GenBank/DDBJ databases">
        <title>Draft genome of the ant-associated black yeast Phialophora attae CBS 131958.</title>
        <authorList>
            <person name="Moreno L.F."/>
            <person name="Stielow B.J."/>
            <person name="de Hoog S."/>
            <person name="Vicente V.A."/>
            <person name="Weiss V.A."/>
            <person name="de Vries M."/>
            <person name="Cruz L.M."/>
            <person name="Souza E.M."/>
        </authorList>
    </citation>
    <scope>NUCLEOTIDE SEQUENCE [LARGE SCALE GENOMIC DNA]</scope>
    <source>
        <strain evidence="2 3">CBS 131958</strain>
    </source>
</reference>